<accession>A0A6S7BLH0</accession>
<keyword evidence="2" id="KW-1185">Reference proteome</keyword>
<keyword evidence="1" id="KW-0548">Nucleotidyltransferase</keyword>
<organism evidence="1 2">
    <name type="scientific">Paraburkholderia ultramafica</name>
    <dbReference type="NCBI Taxonomy" id="1544867"/>
    <lineage>
        <taxon>Bacteria</taxon>
        <taxon>Pseudomonadati</taxon>
        <taxon>Pseudomonadota</taxon>
        <taxon>Betaproteobacteria</taxon>
        <taxon>Burkholderiales</taxon>
        <taxon>Burkholderiaceae</taxon>
        <taxon>Paraburkholderia</taxon>
    </lineage>
</organism>
<proteinExistence type="predicted"/>
<keyword evidence="1" id="KW-0808">Transferase</keyword>
<name>A0A6S7BLH0_9BURK</name>
<dbReference type="CDD" id="cd04485">
    <property type="entry name" value="DnaE_OBF"/>
    <property type="match status" value="1"/>
</dbReference>
<evidence type="ECO:0000313" key="2">
    <source>
        <dbReference type="Proteomes" id="UP000494365"/>
    </source>
</evidence>
<dbReference type="AlphaFoldDB" id="A0A6S7BLH0"/>
<protein>
    <submittedName>
        <fullName evidence="1">Error-prone DNA polymerase</fullName>
        <ecNumber evidence="1">2.7.7.7</ecNumber>
    </submittedName>
</protein>
<dbReference type="GO" id="GO:0003887">
    <property type="term" value="F:DNA-directed DNA polymerase activity"/>
    <property type="evidence" value="ECO:0007669"/>
    <property type="project" value="UniProtKB-EC"/>
</dbReference>
<dbReference type="Proteomes" id="UP000494365">
    <property type="component" value="Unassembled WGS sequence"/>
</dbReference>
<reference evidence="1 2" key="1">
    <citation type="submission" date="2020-04" db="EMBL/GenBank/DDBJ databases">
        <authorList>
            <person name="De Canck E."/>
        </authorList>
    </citation>
    <scope>NUCLEOTIDE SEQUENCE [LARGE SCALE GENOMIC DNA]</scope>
    <source>
        <strain evidence="1 2">LMG 28614</strain>
    </source>
</reference>
<dbReference type="EMBL" id="CADIKK010000019">
    <property type="protein sequence ID" value="CAB3795265.1"/>
    <property type="molecule type" value="Genomic_DNA"/>
</dbReference>
<gene>
    <name evidence="1" type="primary">dnaE2_2</name>
    <name evidence="1" type="ORF">LMG28614_04138</name>
</gene>
<dbReference type="EC" id="2.7.7.7" evidence="1"/>
<evidence type="ECO:0000313" key="1">
    <source>
        <dbReference type="EMBL" id="CAB3795265.1"/>
    </source>
</evidence>
<sequence length="105" mass="11596">MPASTLRIYRDGRLARGCGPVTVRQRPGTAKGVMFVTLEDEIGNVNVIVWPSLLEKQRKETLGTSLLAVYGTWQCQGDVRHLVAQRLVNMSHLLGGLITASRDFC</sequence>